<dbReference type="PROSITE" id="PS50932">
    <property type="entry name" value="HTH_LACI_2"/>
    <property type="match status" value="1"/>
</dbReference>
<dbReference type="Pfam" id="PF00532">
    <property type="entry name" value="Peripla_BP_1"/>
    <property type="match status" value="1"/>
</dbReference>
<reference evidence="5" key="1">
    <citation type="submission" date="2018-10" db="EMBL/GenBank/DDBJ databases">
        <title>Schaedlerella arabinophila gen. nov. sp. nov., isolated from the mouse intestinal tract and comparative analysis with the genome of the closely related altered Schaedler flora strain ASF502.</title>
        <authorList>
            <person name="Miyake S."/>
            <person name="Soh M."/>
            <person name="Seedorf H."/>
        </authorList>
    </citation>
    <scope>NUCLEOTIDE SEQUENCE [LARGE SCALE GENOMIC DNA]</scope>
    <source>
        <strain evidence="5">DSM 106076</strain>
    </source>
</reference>
<dbReference type="InterPro" id="IPR001761">
    <property type="entry name" value="Peripla_BP/Lac1_sug-bd_dom"/>
</dbReference>
<evidence type="ECO:0000313" key="5">
    <source>
        <dbReference type="EMBL" id="RRK35593.1"/>
    </source>
</evidence>
<protein>
    <submittedName>
        <fullName evidence="5">LacI family transcriptional regulator</fullName>
    </submittedName>
</protein>
<dbReference type="PANTHER" id="PTHR30146:SF109">
    <property type="entry name" value="HTH-TYPE TRANSCRIPTIONAL REGULATOR GALS"/>
    <property type="match status" value="1"/>
</dbReference>
<dbReference type="Gene3D" id="3.40.50.2300">
    <property type="match status" value="2"/>
</dbReference>
<keyword evidence="2" id="KW-0238">DNA-binding</keyword>
<feature type="domain" description="HTH lacI-type" evidence="4">
    <location>
        <begin position="1"/>
        <end position="52"/>
    </location>
</feature>
<dbReference type="Gene3D" id="1.10.260.40">
    <property type="entry name" value="lambda repressor-like DNA-binding domains"/>
    <property type="match status" value="1"/>
</dbReference>
<dbReference type="SUPFAM" id="SSF47413">
    <property type="entry name" value="lambda repressor-like DNA-binding domains"/>
    <property type="match status" value="1"/>
</dbReference>
<keyword evidence="3" id="KW-0804">Transcription</keyword>
<evidence type="ECO:0000259" key="4">
    <source>
        <dbReference type="PROSITE" id="PS50932"/>
    </source>
</evidence>
<proteinExistence type="predicted"/>
<dbReference type="SUPFAM" id="SSF53822">
    <property type="entry name" value="Periplasmic binding protein-like I"/>
    <property type="match status" value="1"/>
</dbReference>
<evidence type="ECO:0000256" key="1">
    <source>
        <dbReference type="ARBA" id="ARBA00023015"/>
    </source>
</evidence>
<gene>
    <name evidence="5" type="ORF">EBB54_29925</name>
</gene>
<dbReference type="RefSeq" id="WP_125131118.1">
    <property type="nucleotide sequence ID" value="NZ_RHJS01000002.1"/>
</dbReference>
<evidence type="ECO:0000256" key="3">
    <source>
        <dbReference type="ARBA" id="ARBA00023163"/>
    </source>
</evidence>
<evidence type="ECO:0000313" key="6">
    <source>
        <dbReference type="Proteomes" id="UP000274920"/>
    </source>
</evidence>
<dbReference type="InterPro" id="IPR010982">
    <property type="entry name" value="Lambda_DNA-bd_dom_sf"/>
</dbReference>
<dbReference type="GO" id="GO:0003700">
    <property type="term" value="F:DNA-binding transcription factor activity"/>
    <property type="evidence" value="ECO:0007669"/>
    <property type="project" value="TreeGrafter"/>
</dbReference>
<dbReference type="GO" id="GO:0000976">
    <property type="term" value="F:transcription cis-regulatory region binding"/>
    <property type="evidence" value="ECO:0007669"/>
    <property type="project" value="TreeGrafter"/>
</dbReference>
<dbReference type="EMBL" id="RHJS01000002">
    <property type="protein sequence ID" value="RRK35593.1"/>
    <property type="molecule type" value="Genomic_DNA"/>
</dbReference>
<dbReference type="InterPro" id="IPR028082">
    <property type="entry name" value="Peripla_BP_I"/>
</dbReference>
<dbReference type="PANTHER" id="PTHR30146">
    <property type="entry name" value="LACI-RELATED TRANSCRIPTIONAL REPRESSOR"/>
    <property type="match status" value="1"/>
</dbReference>
<keyword evidence="1" id="KW-0805">Transcription regulation</keyword>
<dbReference type="CDD" id="cd01392">
    <property type="entry name" value="HTH_LacI"/>
    <property type="match status" value="1"/>
</dbReference>
<dbReference type="InterPro" id="IPR000843">
    <property type="entry name" value="HTH_LacI"/>
</dbReference>
<accession>A0A426DSH8</accession>
<dbReference type="Proteomes" id="UP000274920">
    <property type="component" value="Unassembled WGS sequence"/>
</dbReference>
<dbReference type="AlphaFoldDB" id="A0A426DSH8"/>
<organism evidence="5 6">
    <name type="scientific">Schaedlerella arabinosiphila</name>
    <dbReference type="NCBI Taxonomy" id="2044587"/>
    <lineage>
        <taxon>Bacteria</taxon>
        <taxon>Bacillati</taxon>
        <taxon>Bacillota</taxon>
        <taxon>Clostridia</taxon>
        <taxon>Lachnospirales</taxon>
        <taxon>Lachnospiraceae</taxon>
        <taxon>Schaedlerella</taxon>
    </lineage>
</organism>
<comment type="caution">
    <text evidence="5">The sequence shown here is derived from an EMBL/GenBank/DDBJ whole genome shotgun (WGS) entry which is preliminary data.</text>
</comment>
<keyword evidence="6" id="KW-1185">Reference proteome</keyword>
<sequence>MRDVKNRTGLSMATISKYLNGGNVLPENKVLIEEAIQELHYEVNEIARGLVKNKTKIVGVMVHDISCYFSGMLLHYIGQELRKRGYGMMSCDSCNDEEIEAQNLKFLVSRKVDGIIVIPVSMKGAFLKPAKQNKIPIVLVDRAFQDEEFDCVGIDNKIAAYRAVDLLVKHNHKKIAVIASDVEYTGIERIKGYEDAIRQAGLEVREEYIRRGRHSMEVGYEMMKELLACPDRPTAVLMGNYDTMLGGVLAVNQSEFSCPEDISLIGFDNLMISGLINPSWYMVEQPMEKMCGKAVELLWNRMEKKEEDSSPVKICFGTKIQKGESIRRLE</sequence>
<dbReference type="SMART" id="SM00354">
    <property type="entry name" value="HTH_LACI"/>
    <property type="match status" value="1"/>
</dbReference>
<dbReference type="CDD" id="cd06267">
    <property type="entry name" value="PBP1_LacI_sugar_binding-like"/>
    <property type="match status" value="1"/>
</dbReference>
<evidence type="ECO:0000256" key="2">
    <source>
        <dbReference type="ARBA" id="ARBA00023125"/>
    </source>
</evidence>
<name>A0A426DSH8_9FIRM</name>